<dbReference type="AlphaFoldDB" id="A0A345ZSB1"/>
<dbReference type="InterPro" id="IPR051010">
    <property type="entry name" value="BCAA_transport"/>
</dbReference>
<feature type="signal peptide" evidence="4">
    <location>
        <begin position="1"/>
        <end position="22"/>
    </location>
</feature>
<sequence length="403" mass="42820">MQPFKWLGTAALGLALSTGAQAANVKIGIMLPFSGVNADLGDANIKGMDLYLKLHAKDIAPHTIEVIKRDEGPPSGAAAKTVATELITNDKVKMIVGVVFSPSAIAMAPVITQAKVPLLISNAGTAWITNLSPYIARVSFSMWHDGYPMGTYAAKDLKCKTAAMGYTDFPPGKDSTEAFKTGFEKAGGQVIDAIPMGNPAQVPDMTPFFQRVKDKKPDCFYVFIPSGSHASAVVKAYGEVGLKQAGIKLIGPKDVVPDTKLQDMGDAAIGTIVMSNYAADLDNAPNKEFVKAWHEAYGANSNPDFMSAAAWDAMAATFAVIKKLDGNLDDPEKVMAALKGWSTDGPRGKVSIDPETRDVVNDEWALEVIKKPDGKLGTKVLGSIKGVKDECKELKVGRCGQGK</sequence>
<dbReference type="PANTHER" id="PTHR30483:SF6">
    <property type="entry name" value="PERIPLASMIC BINDING PROTEIN OF ABC TRANSPORTER FOR NATURAL AMINO ACIDS"/>
    <property type="match status" value="1"/>
</dbReference>
<dbReference type="EMBL" id="CP031417">
    <property type="protein sequence ID" value="AXK79808.1"/>
    <property type="molecule type" value="Genomic_DNA"/>
</dbReference>
<dbReference type="RefSeq" id="WP_115688848.1">
    <property type="nucleotide sequence ID" value="NZ_CP031417.1"/>
</dbReference>
<evidence type="ECO:0000256" key="4">
    <source>
        <dbReference type="SAM" id="SignalP"/>
    </source>
</evidence>
<proteinExistence type="inferred from homology"/>
<evidence type="ECO:0000256" key="1">
    <source>
        <dbReference type="ARBA" id="ARBA00010062"/>
    </source>
</evidence>
<dbReference type="SUPFAM" id="SSF53822">
    <property type="entry name" value="Periplasmic binding protein-like I"/>
    <property type="match status" value="1"/>
</dbReference>
<organism evidence="6 7">
    <name type="scientific">Pseudolabrys taiwanensis</name>
    <dbReference type="NCBI Taxonomy" id="331696"/>
    <lineage>
        <taxon>Bacteria</taxon>
        <taxon>Pseudomonadati</taxon>
        <taxon>Pseudomonadota</taxon>
        <taxon>Alphaproteobacteria</taxon>
        <taxon>Hyphomicrobiales</taxon>
        <taxon>Xanthobacteraceae</taxon>
        <taxon>Pseudolabrys</taxon>
    </lineage>
</organism>
<evidence type="ECO:0000313" key="7">
    <source>
        <dbReference type="Proteomes" id="UP000254889"/>
    </source>
</evidence>
<evidence type="ECO:0000256" key="2">
    <source>
        <dbReference type="ARBA" id="ARBA00022729"/>
    </source>
</evidence>
<feature type="chain" id="PRO_5016898535" evidence="4">
    <location>
        <begin position="23"/>
        <end position="403"/>
    </location>
</feature>
<dbReference type="Gene3D" id="3.40.50.2300">
    <property type="match status" value="2"/>
</dbReference>
<feature type="domain" description="Leucine-binding protein" evidence="5">
    <location>
        <begin position="25"/>
        <end position="369"/>
    </location>
</feature>
<evidence type="ECO:0000313" key="6">
    <source>
        <dbReference type="EMBL" id="AXK79808.1"/>
    </source>
</evidence>
<keyword evidence="2 4" id="KW-0732">Signal</keyword>
<evidence type="ECO:0000259" key="5">
    <source>
        <dbReference type="Pfam" id="PF13458"/>
    </source>
</evidence>
<dbReference type="GO" id="GO:0006865">
    <property type="term" value="P:amino acid transport"/>
    <property type="evidence" value="ECO:0007669"/>
    <property type="project" value="UniProtKB-KW"/>
</dbReference>
<protein>
    <submittedName>
        <fullName evidence="6">ABC transporter substrate-binding protein</fullName>
    </submittedName>
</protein>
<comment type="similarity">
    <text evidence="1">Belongs to the leucine-binding protein family.</text>
</comment>
<keyword evidence="3" id="KW-0813">Transport</keyword>
<accession>A0A345ZSB1</accession>
<dbReference type="OrthoDB" id="6083760at2"/>
<dbReference type="Pfam" id="PF13458">
    <property type="entry name" value="Peripla_BP_6"/>
    <property type="match status" value="1"/>
</dbReference>
<dbReference type="InterPro" id="IPR028081">
    <property type="entry name" value="Leu-bd"/>
</dbReference>
<keyword evidence="3" id="KW-0029">Amino-acid transport</keyword>
<name>A0A345ZSB1_9HYPH</name>
<dbReference type="Proteomes" id="UP000254889">
    <property type="component" value="Chromosome"/>
</dbReference>
<dbReference type="PANTHER" id="PTHR30483">
    <property type="entry name" value="LEUCINE-SPECIFIC-BINDING PROTEIN"/>
    <property type="match status" value="1"/>
</dbReference>
<evidence type="ECO:0000256" key="3">
    <source>
        <dbReference type="ARBA" id="ARBA00022970"/>
    </source>
</evidence>
<gene>
    <name evidence="6" type="ORF">DW352_04310</name>
</gene>
<dbReference type="KEGG" id="ptaw:DW352_04310"/>
<reference evidence="6 7" key="1">
    <citation type="submission" date="2018-07" db="EMBL/GenBank/DDBJ databases">
        <authorList>
            <person name="Quirk P.G."/>
            <person name="Krulwich T.A."/>
        </authorList>
    </citation>
    <scope>NUCLEOTIDE SEQUENCE [LARGE SCALE GENOMIC DNA]</scope>
    <source>
        <strain evidence="6 7">CC-BB4</strain>
    </source>
</reference>
<keyword evidence="7" id="KW-1185">Reference proteome</keyword>
<dbReference type="InterPro" id="IPR028082">
    <property type="entry name" value="Peripla_BP_I"/>
</dbReference>